<dbReference type="Pfam" id="PF05045">
    <property type="entry name" value="RgpF"/>
    <property type="match status" value="1"/>
</dbReference>
<proteinExistence type="predicted"/>
<evidence type="ECO:0000313" key="1">
    <source>
        <dbReference type="EMBL" id="MBB3998230.1"/>
    </source>
</evidence>
<organism evidence="1 2">
    <name type="scientific">Aureimonas pseudogalii</name>
    <dbReference type="NCBI Taxonomy" id="1744844"/>
    <lineage>
        <taxon>Bacteria</taxon>
        <taxon>Pseudomonadati</taxon>
        <taxon>Pseudomonadota</taxon>
        <taxon>Alphaproteobacteria</taxon>
        <taxon>Hyphomicrobiales</taxon>
        <taxon>Aurantimonadaceae</taxon>
        <taxon>Aureimonas</taxon>
    </lineage>
</organism>
<dbReference type="EMBL" id="JACIEK010000004">
    <property type="protein sequence ID" value="MBB3998230.1"/>
    <property type="molecule type" value="Genomic_DNA"/>
</dbReference>
<dbReference type="Proteomes" id="UP000542776">
    <property type="component" value="Unassembled WGS sequence"/>
</dbReference>
<gene>
    <name evidence="1" type="ORF">GGR04_002069</name>
</gene>
<reference evidence="1 2" key="1">
    <citation type="submission" date="2020-08" db="EMBL/GenBank/DDBJ databases">
        <title>Genomic Encyclopedia of Type Strains, Phase IV (KMG-IV): sequencing the most valuable type-strain genomes for metagenomic binning, comparative biology and taxonomic classification.</title>
        <authorList>
            <person name="Goeker M."/>
        </authorList>
    </citation>
    <scope>NUCLEOTIDE SEQUENCE [LARGE SCALE GENOMIC DNA]</scope>
    <source>
        <strain evidence="1 2">DSM 102238</strain>
    </source>
</reference>
<protein>
    <submittedName>
        <fullName evidence="1">Lipopolysaccharide biosynthesis protein</fullName>
    </submittedName>
</protein>
<keyword evidence="2" id="KW-1185">Reference proteome</keyword>
<dbReference type="AlphaFoldDB" id="A0A7W6EBD8"/>
<accession>A0A7W6EBD8</accession>
<evidence type="ECO:0000313" key="2">
    <source>
        <dbReference type="Proteomes" id="UP000542776"/>
    </source>
</evidence>
<comment type="caution">
    <text evidence="1">The sequence shown here is derived from an EMBL/GenBank/DDBJ whole genome shotgun (WGS) entry which is preliminary data.</text>
</comment>
<name>A0A7W6EBD8_9HYPH</name>
<dbReference type="RefSeq" id="WP_183199763.1">
    <property type="nucleotide sequence ID" value="NZ_JACIEK010000004.1"/>
</dbReference>
<sequence>MRPDVPVVFVHVHYPDVWAEMALELAAAFDRPFGLVLTCRDAAMSLAAVESPHLAFQRRLTVENRGRDVLPFTAALRDLGPSFTIGLKLHTKRSVHREDGEGWRRYLTGSLLERGDGTGPKALDLMEREPAIGLIAPRAHLLPLQGRIVLNAWIIRRMIRLMGMPLTMPDLETRRFAAGSMFWFRREALTHFENPDLPGLFAPEKGQLDGTAAHGAERLFAAVVELEGFAATAAEAVDSIAKAAGEGSLSKAEIDAVSDATIDDAANPFILPMARFWRRHPYALIAAHQLYTRSPKPVWRLARRLLKHFTVDREPAGRG</sequence>
<dbReference type="InterPro" id="IPR007739">
    <property type="entry name" value="RgpF"/>
</dbReference>